<reference evidence="2 3" key="1">
    <citation type="submission" date="2017-04" db="EMBL/GenBank/DDBJ databases">
        <authorList>
            <person name="Afonso C.L."/>
            <person name="Miller P.J."/>
            <person name="Scott M.A."/>
            <person name="Spackman E."/>
            <person name="Goraichik I."/>
            <person name="Dimitrov K.M."/>
            <person name="Suarez D.L."/>
            <person name="Swayne D.E."/>
        </authorList>
    </citation>
    <scope>NUCLEOTIDE SEQUENCE [LARGE SCALE GENOMIC DNA]</scope>
    <source>
        <strain evidence="2 3">11</strain>
    </source>
</reference>
<dbReference type="Proteomes" id="UP000193834">
    <property type="component" value="Unassembled WGS sequence"/>
</dbReference>
<evidence type="ECO:0008006" key="4">
    <source>
        <dbReference type="Google" id="ProtNLM"/>
    </source>
</evidence>
<dbReference type="AlphaFoldDB" id="A0A1X7J5A1"/>
<proteinExistence type="predicted"/>
<keyword evidence="3" id="KW-1185">Reference proteome</keyword>
<feature type="signal peptide" evidence="1">
    <location>
        <begin position="1"/>
        <end position="27"/>
    </location>
</feature>
<evidence type="ECO:0000256" key="1">
    <source>
        <dbReference type="SAM" id="SignalP"/>
    </source>
</evidence>
<name>A0A1X7J5A1_9BACL</name>
<protein>
    <recommendedName>
        <fullName evidence="4">YtkA-like</fullName>
    </recommendedName>
</protein>
<organism evidence="2 3">
    <name type="scientific">Paenibacillus aquistagni</name>
    <dbReference type="NCBI Taxonomy" id="1852522"/>
    <lineage>
        <taxon>Bacteria</taxon>
        <taxon>Bacillati</taxon>
        <taxon>Bacillota</taxon>
        <taxon>Bacilli</taxon>
        <taxon>Bacillales</taxon>
        <taxon>Paenibacillaceae</taxon>
        <taxon>Paenibacillus</taxon>
    </lineage>
</organism>
<evidence type="ECO:0000313" key="2">
    <source>
        <dbReference type="EMBL" id="SMG22913.1"/>
    </source>
</evidence>
<dbReference type="RefSeq" id="WP_085493410.1">
    <property type="nucleotide sequence ID" value="NZ_FXAZ01000001.1"/>
</dbReference>
<accession>A0A1X7J5A1</accession>
<dbReference type="STRING" id="1852522.SAMN06295960_1245"/>
<keyword evidence="1" id="KW-0732">Signal</keyword>
<dbReference type="EMBL" id="FXAZ01000001">
    <property type="protein sequence ID" value="SMG22913.1"/>
    <property type="molecule type" value="Genomic_DNA"/>
</dbReference>
<dbReference type="OrthoDB" id="2679237at2"/>
<gene>
    <name evidence="2" type="ORF">SAMN06295960_1245</name>
</gene>
<evidence type="ECO:0000313" key="3">
    <source>
        <dbReference type="Proteomes" id="UP000193834"/>
    </source>
</evidence>
<sequence length="125" mass="13700">MKRQFIAFAVIMIAIAALMGCSSGKQADIEAADVQAVLTTKPERIQAGDPVELRVAFSGIEVTNEASVTFDFRTEEKPKMVNASFDGDGTFAGEFTFPEKGKYAMYIHLYADGIHVTKKKMVDVQ</sequence>
<dbReference type="PROSITE" id="PS51257">
    <property type="entry name" value="PROKAR_LIPOPROTEIN"/>
    <property type="match status" value="1"/>
</dbReference>
<feature type="chain" id="PRO_5012801426" description="YtkA-like" evidence="1">
    <location>
        <begin position="28"/>
        <end position="125"/>
    </location>
</feature>